<dbReference type="SMR" id="A0A0M3QY58"/>
<dbReference type="Proteomes" id="UP000494163">
    <property type="component" value="Chromosome 3R"/>
</dbReference>
<reference evidence="1 2" key="1">
    <citation type="submission" date="2015-08" db="EMBL/GenBank/DDBJ databases">
        <title>Ancestral chromatin configuration constrains chromatin evolution on differentiating sex chromosomes in Drosophila.</title>
        <authorList>
            <person name="Zhou Q."/>
            <person name="Bachtrog D."/>
        </authorList>
    </citation>
    <scope>NUCLEOTIDE SEQUENCE [LARGE SCALE GENOMIC DNA]</scope>
    <source>
        <tissue evidence="1">Whole larvae</tissue>
    </source>
</reference>
<dbReference type="AlphaFoldDB" id="A0A0M3QY58"/>
<evidence type="ECO:0000313" key="1">
    <source>
        <dbReference type="EMBL" id="ALC47103.1"/>
    </source>
</evidence>
<dbReference type="InterPro" id="IPR009961">
    <property type="entry name" value="DUF1487"/>
</dbReference>
<dbReference type="OrthoDB" id="7881997at2759"/>
<dbReference type="SUPFAM" id="SSF53720">
    <property type="entry name" value="ALDH-like"/>
    <property type="match status" value="1"/>
</dbReference>
<evidence type="ECO:0000313" key="2">
    <source>
        <dbReference type="Proteomes" id="UP000494163"/>
    </source>
</evidence>
<dbReference type="InterPro" id="IPR016161">
    <property type="entry name" value="Ald_DH/histidinol_DH"/>
</dbReference>
<dbReference type="GO" id="GO:0016491">
    <property type="term" value="F:oxidoreductase activity"/>
    <property type="evidence" value="ECO:0007669"/>
    <property type="project" value="InterPro"/>
</dbReference>
<dbReference type="PANTHER" id="PTHR21644:SF0">
    <property type="entry name" value="AT02555P-RELATED"/>
    <property type="match status" value="1"/>
</dbReference>
<dbReference type="Pfam" id="PF07368">
    <property type="entry name" value="DUF1487"/>
    <property type="match status" value="1"/>
</dbReference>
<organism evidence="1 2">
    <name type="scientific">Drosophila busckii</name>
    <name type="common">Fruit fly</name>
    <dbReference type="NCBI Taxonomy" id="30019"/>
    <lineage>
        <taxon>Eukaryota</taxon>
        <taxon>Metazoa</taxon>
        <taxon>Ecdysozoa</taxon>
        <taxon>Arthropoda</taxon>
        <taxon>Hexapoda</taxon>
        <taxon>Insecta</taxon>
        <taxon>Pterygota</taxon>
        <taxon>Neoptera</taxon>
        <taxon>Endopterygota</taxon>
        <taxon>Diptera</taxon>
        <taxon>Brachycera</taxon>
        <taxon>Muscomorpha</taxon>
        <taxon>Ephydroidea</taxon>
        <taxon>Drosophilidae</taxon>
        <taxon>Drosophila</taxon>
    </lineage>
</organism>
<dbReference type="EMBL" id="CP012526">
    <property type="protein sequence ID" value="ALC47103.1"/>
    <property type="molecule type" value="Genomic_DNA"/>
</dbReference>
<accession>A0A0M3QY58</accession>
<proteinExistence type="predicted"/>
<dbReference type="STRING" id="30019.A0A0M3QY58"/>
<sequence>MCQVPDNFVTSDLVNHLHCGKPKYQVPPNLGDQKSWGRARFMVVFEHGDLNTAAHCLAQDMHEPFSQFPIACVAVEESIRDDFIERLRHRFFQVKPHVATHPKFERSLNELKYGGIDYLVAPIENAPPNASPILVTDNITQLFFGSSPSGVVTLHTFETIKDISDAITNETPPFDAIYLFDESVTSVYSLGARVSVNQFFVNCTGACLMPILPFYGLHKTHAMLHNGMHYETIVLGGQMKIIVFPYASSILRRCCCKHGSCVCNPNEMLCCE</sequence>
<protein>
    <submittedName>
        <fullName evidence="1">CG5623</fullName>
    </submittedName>
</protein>
<dbReference type="OMA" id="YKRGYHY"/>
<keyword evidence="2" id="KW-1185">Reference proteome</keyword>
<name>A0A0M3QY58_DROBS</name>
<gene>
    <name evidence="1" type="ORF">Dbus_chr3Rg1853</name>
</gene>
<dbReference type="PANTHER" id="PTHR21644">
    <property type="entry name" value="AT02555P-RELATED"/>
    <property type="match status" value="1"/>
</dbReference>